<keyword evidence="3 7" id="KW-0597">Phosphoprotein</keyword>
<reference evidence="11 12" key="1">
    <citation type="submission" date="2017-09" db="EMBL/GenBank/DDBJ databases">
        <title>Sequencing the genomes of two abundant thermophiles in Great Basin hot springs: Thermocrinis jamiesonii and novel Chloroflexi Thermoflexus hugenholtzii.</title>
        <authorList>
            <person name="Hedlund B."/>
        </authorList>
    </citation>
    <scope>NUCLEOTIDE SEQUENCE [LARGE SCALE GENOMIC DNA]</scope>
    <source>
        <strain evidence="11 12">G233</strain>
    </source>
</reference>
<keyword evidence="2 7" id="KW-0444">Lipid biosynthesis</keyword>
<dbReference type="InterPro" id="IPR003231">
    <property type="entry name" value="ACP"/>
</dbReference>
<protein>
    <recommendedName>
        <fullName evidence="7 8">Acyl carrier protein</fullName>
        <shortName evidence="7">ACP</shortName>
    </recommendedName>
</protein>
<evidence type="ECO:0000313" key="12">
    <source>
        <dbReference type="Proteomes" id="UP000223071"/>
    </source>
</evidence>
<evidence type="ECO:0000313" key="11">
    <source>
        <dbReference type="EMBL" id="PFG74984.1"/>
    </source>
</evidence>
<keyword evidence="6 7" id="KW-0275">Fatty acid biosynthesis</keyword>
<evidence type="ECO:0000256" key="6">
    <source>
        <dbReference type="ARBA" id="ARBA00023160"/>
    </source>
</evidence>
<dbReference type="GO" id="GO:0000036">
    <property type="term" value="F:acyl carrier activity"/>
    <property type="evidence" value="ECO:0007669"/>
    <property type="project" value="UniProtKB-UniRule"/>
</dbReference>
<dbReference type="NCBIfam" id="TIGR00517">
    <property type="entry name" value="acyl_carrier"/>
    <property type="match status" value="1"/>
</dbReference>
<evidence type="ECO:0000256" key="5">
    <source>
        <dbReference type="ARBA" id="ARBA00023098"/>
    </source>
</evidence>
<dbReference type="GO" id="GO:0016020">
    <property type="term" value="C:membrane"/>
    <property type="evidence" value="ECO:0007669"/>
    <property type="project" value="GOC"/>
</dbReference>
<comment type="caution">
    <text evidence="11">The sequence shown here is derived from an EMBL/GenBank/DDBJ whole genome shotgun (WGS) entry which is preliminary data.</text>
</comment>
<keyword evidence="12" id="KW-1185">Reference proteome</keyword>
<dbReference type="Proteomes" id="UP000223071">
    <property type="component" value="Unassembled WGS sequence"/>
</dbReference>
<evidence type="ECO:0000259" key="10">
    <source>
        <dbReference type="PROSITE" id="PS50075"/>
    </source>
</evidence>
<dbReference type="GO" id="GO:0009245">
    <property type="term" value="P:lipid A biosynthetic process"/>
    <property type="evidence" value="ECO:0007669"/>
    <property type="project" value="TreeGrafter"/>
</dbReference>
<dbReference type="RefSeq" id="WP_098504332.1">
    <property type="nucleotide sequence ID" value="NZ_PDJQ01000001.1"/>
</dbReference>
<evidence type="ECO:0000256" key="7">
    <source>
        <dbReference type="HAMAP-Rule" id="MF_01217"/>
    </source>
</evidence>
<evidence type="ECO:0000256" key="2">
    <source>
        <dbReference type="ARBA" id="ARBA00022516"/>
    </source>
</evidence>
<comment type="pathway">
    <text evidence="7 9">Lipid metabolism; fatty acid biosynthesis.</text>
</comment>
<keyword evidence="7" id="KW-0963">Cytoplasm</keyword>
<dbReference type="InterPro" id="IPR009081">
    <property type="entry name" value="PP-bd_ACP"/>
</dbReference>
<feature type="domain" description="Carrier" evidence="10">
    <location>
        <begin position="2"/>
        <end position="81"/>
    </location>
</feature>
<comment type="PTM">
    <text evidence="9">4'-phosphopantetheine is transferred from CoA to a specific serine of apo-ACP by acpS.</text>
</comment>
<name>A0A2A9HG38_TEPT2</name>
<evidence type="ECO:0000256" key="9">
    <source>
        <dbReference type="RuleBase" id="RU003545"/>
    </source>
</evidence>
<dbReference type="EMBL" id="PDJQ01000001">
    <property type="protein sequence ID" value="PFG74984.1"/>
    <property type="molecule type" value="Genomic_DNA"/>
</dbReference>
<dbReference type="UniPathway" id="UPA00094"/>
<proteinExistence type="inferred from homology"/>
<dbReference type="NCBIfam" id="NF002150">
    <property type="entry name" value="PRK00982.1-4"/>
    <property type="match status" value="1"/>
</dbReference>
<dbReference type="Gene3D" id="1.10.1200.10">
    <property type="entry name" value="ACP-like"/>
    <property type="match status" value="1"/>
</dbReference>
<dbReference type="SUPFAM" id="SSF47336">
    <property type="entry name" value="ACP-like"/>
    <property type="match status" value="1"/>
</dbReference>
<evidence type="ECO:0000256" key="8">
    <source>
        <dbReference type="NCBIfam" id="TIGR00517"/>
    </source>
</evidence>
<dbReference type="PROSITE" id="PS50075">
    <property type="entry name" value="CARRIER"/>
    <property type="match status" value="1"/>
</dbReference>
<dbReference type="NCBIfam" id="NF002148">
    <property type="entry name" value="PRK00982.1-2"/>
    <property type="match status" value="1"/>
</dbReference>
<dbReference type="PANTHER" id="PTHR20863">
    <property type="entry name" value="ACYL CARRIER PROTEIN"/>
    <property type="match status" value="1"/>
</dbReference>
<comment type="function">
    <text evidence="7 9">Carrier of the growing fatty acid chain in fatty acid biosynthesis.</text>
</comment>
<dbReference type="PANTHER" id="PTHR20863:SF76">
    <property type="entry name" value="CARRIER DOMAIN-CONTAINING PROTEIN"/>
    <property type="match status" value="1"/>
</dbReference>
<dbReference type="AlphaFoldDB" id="A0A2A9HG38"/>
<evidence type="ECO:0000256" key="4">
    <source>
        <dbReference type="ARBA" id="ARBA00022832"/>
    </source>
</evidence>
<dbReference type="InterPro" id="IPR036736">
    <property type="entry name" value="ACP-like_sf"/>
</dbReference>
<gene>
    <name evidence="7" type="primary">acpP</name>
    <name evidence="11" type="ORF">A9A59_2241</name>
</gene>
<comment type="PTM">
    <text evidence="7">4'-phosphopantetheine is transferred from CoA to a specific serine of apo-ACP by AcpS. This modification is essential for activity because fatty acids are bound in thioester linkage to the sulfhydryl of the prosthetic group.</text>
</comment>
<dbReference type="Pfam" id="PF00550">
    <property type="entry name" value="PP-binding"/>
    <property type="match status" value="1"/>
</dbReference>
<comment type="subcellular location">
    <subcellularLocation>
        <location evidence="7">Cytoplasm</location>
    </subcellularLocation>
</comment>
<evidence type="ECO:0000256" key="3">
    <source>
        <dbReference type="ARBA" id="ARBA00022553"/>
    </source>
</evidence>
<comment type="similarity">
    <text evidence="7">Belongs to the acyl carrier protein (ACP) family.</text>
</comment>
<keyword evidence="4 7" id="KW-0276">Fatty acid metabolism</keyword>
<dbReference type="HAMAP" id="MF_01217">
    <property type="entry name" value="Acyl_carrier"/>
    <property type="match status" value="1"/>
</dbReference>
<feature type="modified residue" description="O-(pantetheine 4'-phosphoryl)serine" evidence="7">
    <location>
        <position position="37"/>
    </location>
</feature>
<dbReference type="GO" id="GO:0005829">
    <property type="term" value="C:cytosol"/>
    <property type="evidence" value="ECO:0007669"/>
    <property type="project" value="TreeGrafter"/>
</dbReference>
<keyword evidence="1 7" id="KW-0596">Phosphopantetheine</keyword>
<sequence>MATVFERVRDVVVRQLKVSPDEVTPEASLVDDLRADSLDIVDLTIAIEEEFADQAQFEIRDEDAENIRTVQDILDFLAHQGIH</sequence>
<keyword evidence="5 7" id="KW-0443">Lipid metabolism</keyword>
<evidence type="ECO:0000256" key="1">
    <source>
        <dbReference type="ARBA" id="ARBA00022450"/>
    </source>
</evidence>
<organism evidence="11 12">
    <name type="scientific">Tepidiforma thermophila (strain KCTC 52669 / CGMCC 1.13589 / G233)</name>
    <dbReference type="NCBI Taxonomy" id="2761530"/>
    <lineage>
        <taxon>Bacteria</taxon>
        <taxon>Bacillati</taxon>
        <taxon>Chloroflexota</taxon>
        <taxon>Tepidiformia</taxon>
        <taxon>Tepidiformales</taxon>
        <taxon>Tepidiformaceae</taxon>
        <taxon>Tepidiforma</taxon>
    </lineage>
</organism>
<dbReference type="GO" id="GO:0000035">
    <property type="term" value="F:acyl binding"/>
    <property type="evidence" value="ECO:0007669"/>
    <property type="project" value="TreeGrafter"/>
</dbReference>
<accession>A0A2A9HG38</accession>